<evidence type="ECO:0000313" key="8">
    <source>
        <dbReference type="Proteomes" id="UP000317318"/>
    </source>
</evidence>
<dbReference type="RefSeq" id="WP_145365729.1">
    <property type="nucleotide sequence ID" value="NZ_CP036268.1"/>
</dbReference>
<evidence type="ECO:0000256" key="5">
    <source>
        <dbReference type="ARBA" id="ARBA00022842"/>
    </source>
</evidence>
<name>A0A517R6X5_9PLAN</name>
<comment type="cofactor">
    <cofactor evidence="1">
        <name>Mg(2+)</name>
        <dbReference type="ChEBI" id="CHEBI:18420"/>
    </cofactor>
</comment>
<reference evidence="7 8" key="1">
    <citation type="submission" date="2019-02" db="EMBL/GenBank/DDBJ databases">
        <title>Deep-cultivation of Planctomycetes and their phenomic and genomic characterization uncovers novel biology.</title>
        <authorList>
            <person name="Wiegand S."/>
            <person name="Jogler M."/>
            <person name="Boedeker C."/>
            <person name="Pinto D."/>
            <person name="Vollmers J."/>
            <person name="Rivas-Marin E."/>
            <person name="Kohn T."/>
            <person name="Peeters S.H."/>
            <person name="Heuer A."/>
            <person name="Rast P."/>
            <person name="Oberbeckmann S."/>
            <person name="Bunk B."/>
            <person name="Jeske O."/>
            <person name="Meyerdierks A."/>
            <person name="Storesund J.E."/>
            <person name="Kallscheuer N."/>
            <person name="Luecker S."/>
            <person name="Lage O.M."/>
            <person name="Pohl T."/>
            <person name="Merkel B.J."/>
            <person name="Hornburger P."/>
            <person name="Mueller R.-W."/>
            <person name="Bruemmer F."/>
            <person name="Labrenz M."/>
            <person name="Spormann A.M."/>
            <person name="Op den Camp H."/>
            <person name="Overmann J."/>
            <person name="Amann R."/>
            <person name="Jetten M.S.M."/>
            <person name="Mascher T."/>
            <person name="Medema M.H."/>
            <person name="Devos D.P."/>
            <person name="Kaster A.-K."/>
            <person name="Ovreas L."/>
            <person name="Rohde M."/>
            <person name="Galperin M.Y."/>
            <person name="Jogler C."/>
        </authorList>
    </citation>
    <scope>NUCLEOTIDE SEQUENCE [LARGE SCALE GENOMIC DNA]</scope>
    <source>
        <strain evidence="7 8">Pan189</strain>
    </source>
</reference>
<dbReference type="InterPro" id="IPR033749">
    <property type="entry name" value="Polyprenyl_synt_CS"/>
</dbReference>
<dbReference type="EC" id="2.5.1.90" evidence="7"/>
<dbReference type="GO" id="GO:0046872">
    <property type="term" value="F:metal ion binding"/>
    <property type="evidence" value="ECO:0007669"/>
    <property type="project" value="UniProtKB-KW"/>
</dbReference>
<dbReference type="PANTHER" id="PTHR12001">
    <property type="entry name" value="GERANYLGERANYL PYROPHOSPHATE SYNTHASE"/>
    <property type="match status" value="1"/>
</dbReference>
<proteinExistence type="inferred from homology"/>
<dbReference type="PROSITE" id="PS00444">
    <property type="entry name" value="POLYPRENYL_SYNTHASE_2"/>
    <property type="match status" value="1"/>
</dbReference>
<dbReference type="PANTHER" id="PTHR12001:SF69">
    <property type="entry name" value="ALL TRANS-POLYPRENYL-DIPHOSPHATE SYNTHASE PDSS1"/>
    <property type="match status" value="1"/>
</dbReference>
<evidence type="ECO:0000256" key="4">
    <source>
        <dbReference type="ARBA" id="ARBA00022723"/>
    </source>
</evidence>
<gene>
    <name evidence="7" type="primary">ispB</name>
    <name evidence="7" type="ORF">Pan189_40110</name>
</gene>
<dbReference type="Gene3D" id="1.10.600.10">
    <property type="entry name" value="Farnesyl Diphosphate Synthase"/>
    <property type="match status" value="1"/>
</dbReference>
<evidence type="ECO:0000313" key="7">
    <source>
        <dbReference type="EMBL" id="QDT39602.1"/>
    </source>
</evidence>
<dbReference type="GO" id="GO:0106350">
    <property type="term" value="F:all-trans-octaprenyl-diphosphate synthase activity"/>
    <property type="evidence" value="ECO:0007669"/>
    <property type="project" value="UniProtKB-EC"/>
</dbReference>
<dbReference type="InterPro" id="IPR008949">
    <property type="entry name" value="Isoprenoid_synthase_dom_sf"/>
</dbReference>
<evidence type="ECO:0000256" key="2">
    <source>
        <dbReference type="ARBA" id="ARBA00006706"/>
    </source>
</evidence>
<keyword evidence="8" id="KW-1185">Reference proteome</keyword>
<evidence type="ECO:0000256" key="3">
    <source>
        <dbReference type="ARBA" id="ARBA00022679"/>
    </source>
</evidence>
<dbReference type="Pfam" id="PF00348">
    <property type="entry name" value="polyprenyl_synt"/>
    <property type="match status" value="1"/>
</dbReference>
<dbReference type="EMBL" id="CP036268">
    <property type="protein sequence ID" value="QDT39602.1"/>
    <property type="molecule type" value="Genomic_DNA"/>
</dbReference>
<comment type="similarity">
    <text evidence="2 6">Belongs to the FPP/GGPP synthase family.</text>
</comment>
<dbReference type="GO" id="GO:0008299">
    <property type="term" value="P:isoprenoid biosynthetic process"/>
    <property type="evidence" value="ECO:0007669"/>
    <property type="project" value="InterPro"/>
</dbReference>
<dbReference type="SUPFAM" id="SSF48576">
    <property type="entry name" value="Terpenoid synthases"/>
    <property type="match status" value="1"/>
</dbReference>
<dbReference type="AlphaFoldDB" id="A0A517R6X5"/>
<dbReference type="Proteomes" id="UP000317318">
    <property type="component" value="Chromosome"/>
</dbReference>
<evidence type="ECO:0000256" key="6">
    <source>
        <dbReference type="RuleBase" id="RU004466"/>
    </source>
</evidence>
<dbReference type="OrthoDB" id="9805316at2"/>
<organism evidence="7 8">
    <name type="scientific">Stratiformator vulcanicus</name>
    <dbReference type="NCBI Taxonomy" id="2527980"/>
    <lineage>
        <taxon>Bacteria</taxon>
        <taxon>Pseudomonadati</taxon>
        <taxon>Planctomycetota</taxon>
        <taxon>Planctomycetia</taxon>
        <taxon>Planctomycetales</taxon>
        <taxon>Planctomycetaceae</taxon>
        <taxon>Stratiformator</taxon>
    </lineage>
</organism>
<accession>A0A517R6X5</accession>
<sequence>MSRPSAEADLLSELTELVGDDLAASEEIFRRELDCGERAVESIVEHAALLQGKRLRPSLVLVSALASGGIEEGHRVLAAVVEMIHVATLVHDDVLDEADTRRHVATVHSRWDTKTSILFGDYLFTHAFHLASSLQSTEACRLIGRATNRVCEGELIQIAERGNLNLAESRYIEIVEAKTAELVSVSCRLGSGHGRDDPRLADALADYGRRLGIAFQIADDLLDLTGDESRVGKTLGSDLATGKLTLPLVHLLHSGSKAEVDEVRRLLTEPDEQTGERLLPLLVASGSLDYARDRAEQYATEACERLEILPDSPARRCLEGVTAFAVHRSC</sequence>
<keyword evidence="4" id="KW-0479">Metal-binding</keyword>
<protein>
    <submittedName>
        <fullName evidence="7">Octaprenyl-diphosphate synthase</fullName>
        <ecNumber evidence="7">2.5.1.90</ecNumber>
    </submittedName>
</protein>
<dbReference type="CDD" id="cd00685">
    <property type="entry name" value="Trans_IPPS_HT"/>
    <property type="match status" value="1"/>
</dbReference>
<evidence type="ECO:0000256" key="1">
    <source>
        <dbReference type="ARBA" id="ARBA00001946"/>
    </source>
</evidence>
<dbReference type="InterPro" id="IPR000092">
    <property type="entry name" value="Polyprenyl_synt"/>
</dbReference>
<dbReference type="PROSITE" id="PS00723">
    <property type="entry name" value="POLYPRENYL_SYNTHASE_1"/>
    <property type="match status" value="1"/>
</dbReference>
<dbReference type="SFLD" id="SFLDS00005">
    <property type="entry name" value="Isoprenoid_Synthase_Type_I"/>
    <property type="match status" value="1"/>
</dbReference>
<dbReference type="KEGG" id="svp:Pan189_40110"/>
<keyword evidence="3 6" id="KW-0808">Transferase</keyword>
<keyword evidence="5" id="KW-0460">Magnesium</keyword>